<organism evidence="1 2">
    <name type="scientific">Fuscovulum blasticum DSM 2131</name>
    <dbReference type="NCBI Taxonomy" id="1188250"/>
    <lineage>
        <taxon>Bacteria</taxon>
        <taxon>Pseudomonadati</taxon>
        <taxon>Pseudomonadota</taxon>
        <taxon>Alphaproteobacteria</taxon>
        <taxon>Rhodobacterales</taxon>
        <taxon>Paracoccaceae</taxon>
        <taxon>Pseudogemmobacter</taxon>
    </lineage>
</organism>
<comment type="caution">
    <text evidence="1">The sequence shown here is derived from an EMBL/GenBank/DDBJ whole genome shotgun (WGS) entry which is preliminary data.</text>
</comment>
<keyword evidence="2" id="KW-1185">Reference proteome</keyword>
<reference evidence="1 2" key="1">
    <citation type="submission" date="2018-03" db="EMBL/GenBank/DDBJ databases">
        <title>Rhodobacter blasticus.</title>
        <authorList>
            <person name="Meyer T.E."/>
            <person name="Miller S."/>
            <person name="Lodha T."/>
            <person name="Gandham S."/>
            <person name="Chintalapati S."/>
            <person name="Chintalapati V.R."/>
        </authorList>
    </citation>
    <scope>NUCLEOTIDE SEQUENCE [LARGE SCALE GENOMIC DNA]</scope>
    <source>
        <strain evidence="1 2">DSM 2131</strain>
    </source>
</reference>
<accession>A0A2T4J9F5</accession>
<dbReference type="Proteomes" id="UP000241362">
    <property type="component" value="Unassembled WGS sequence"/>
</dbReference>
<protein>
    <submittedName>
        <fullName evidence="1">Uncharacterized protein</fullName>
    </submittedName>
</protein>
<gene>
    <name evidence="1" type="ORF">C5F44_08740</name>
</gene>
<sequence length="62" mass="7063">MFVSSVDSSDRGRYFVLKRENVGTFLDFESVMKRLAEIAASGPPELRVRAMELLAMANMERH</sequence>
<dbReference type="EMBL" id="PZKE01000007">
    <property type="protein sequence ID" value="PTE14458.1"/>
    <property type="molecule type" value="Genomic_DNA"/>
</dbReference>
<dbReference type="AlphaFoldDB" id="A0A2T4J9F5"/>
<evidence type="ECO:0000313" key="1">
    <source>
        <dbReference type="EMBL" id="PTE14458.1"/>
    </source>
</evidence>
<name>A0A2T4J9F5_FUSBL</name>
<proteinExistence type="predicted"/>
<evidence type="ECO:0000313" key="2">
    <source>
        <dbReference type="Proteomes" id="UP000241362"/>
    </source>
</evidence>